<sequence>MPNRQREQWNRDDEQKPGAPPRTAYEPDGAEGSEKTSKTLTDPATGEPRRGPQAPNRSSSEDRR</sequence>
<evidence type="ECO:0000256" key="1">
    <source>
        <dbReference type="SAM" id="MobiDB-lite"/>
    </source>
</evidence>
<comment type="caution">
    <text evidence="2">The sequence shown here is derived from an EMBL/GenBank/DDBJ whole genome shotgun (WGS) entry which is preliminary data.</text>
</comment>
<feature type="region of interest" description="Disordered" evidence="1">
    <location>
        <begin position="1"/>
        <end position="64"/>
    </location>
</feature>
<organism evidence="2 3">
    <name type="scientific">Phenylobacterium soli</name>
    <dbReference type="NCBI Taxonomy" id="2170551"/>
    <lineage>
        <taxon>Bacteria</taxon>
        <taxon>Pseudomonadati</taxon>
        <taxon>Pseudomonadota</taxon>
        <taxon>Alphaproteobacteria</taxon>
        <taxon>Caulobacterales</taxon>
        <taxon>Caulobacteraceae</taxon>
        <taxon>Phenylobacterium</taxon>
    </lineage>
</organism>
<accession>A0A328AJR3</accession>
<gene>
    <name evidence="2" type="ORF">DJ017_11240</name>
</gene>
<dbReference type="RefSeq" id="WP_111528800.1">
    <property type="nucleotide sequence ID" value="NZ_QFYQ01000001.1"/>
</dbReference>
<feature type="compositionally biased region" description="Basic and acidic residues" evidence="1">
    <location>
        <begin position="1"/>
        <end position="16"/>
    </location>
</feature>
<name>A0A328AJR3_9CAUL</name>
<dbReference type="OrthoDB" id="7211127at2"/>
<evidence type="ECO:0000313" key="3">
    <source>
        <dbReference type="Proteomes" id="UP000249254"/>
    </source>
</evidence>
<keyword evidence="3" id="KW-1185">Reference proteome</keyword>
<dbReference type="EMBL" id="QFYQ01000001">
    <property type="protein sequence ID" value="RAK55050.1"/>
    <property type="molecule type" value="Genomic_DNA"/>
</dbReference>
<proteinExistence type="predicted"/>
<dbReference type="Proteomes" id="UP000249254">
    <property type="component" value="Unassembled WGS sequence"/>
</dbReference>
<dbReference type="AlphaFoldDB" id="A0A328AJR3"/>
<evidence type="ECO:0000313" key="2">
    <source>
        <dbReference type="EMBL" id="RAK55050.1"/>
    </source>
</evidence>
<protein>
    <submittedName>
        <fullName evidence="2">Uncharacterized protein</fullName>
    </submittedName>
</protein>
<reference evidence="3" key="1">
    <citation type="submission" date="2018-05" db="EMBL/GenBank/DDBJ databases">
        <authorList>
            <person name="Li X."/>
        </authorList>
    </citation>
    <scope>NUCLEOTIDE SEQUENCE [LARGE SCALE GENOMIC DNA]</scope>
    <source>
        <strain evidence="3">LX32</strain>
    </source>
</reference>